<keyword evidence="2" id="KW-1185">Reference proteome</keyword>
<accession>A0A5A7QQQ2</accession>
<evidence type="ECO:0000313" key="2">
    <source>
        <dbReference type="Proteomes" id="UP000325081"/>
    </source>
</evidence>
<dbReference type="Proteomes" id="UP000325081">
    <property type="component" value="Unassembled WGS sequence"/>
</dbReference>
<evidence type="ECO:0000313" key="1">
    <source>
        <dbReference type="EMBL" id="GER46231.1"/>
    </source>
</evidence>
<comment type="caution">
    <text evidence="1">The sequence shown here is derived from an EMBL/GenBank/DDBJ whole genome shotgun (WGS) entry which is preliminary data.</text>
</comment>
<dbReference type="AlphaFoldDB" id="A0A5A7QQQ2"/>
<sequence>MSAFISNNSGLNSLISKPGAAEYNNDVLPYHTYSLSDSIYGEVVFQKYIPEDDYLALGVDVGVWVGTTGRRYAWWYGSCSTEIGGWVVGRWSLVTRIRWWRTAGPRMDCEWLV</sequence>
<organism evidence="1 2">
    <name type="scientific">Striga asiatica</name>
    <name type="common">Asiatic witchweed</name>
    <name type="synonym">Buchnera asiatica</name>
    <dbReference type="NCBI Taxonomy" id="4170"/>
    <lineage>
        <taxon>Eukaryota</taxon>
        <taxon>Viridiplantae</taxon>
        <taxon>Streptophyta</taxon>
        <taxon>Embryophyta</taxon>
        <taxon>Tracheophyta</taxon>
        <taxon>Spermatophyta</taxon>
        <taxon>Magnoliopsida</taxon>
        <taxon>eudicotyledons</taxon>
        <taxon>Gunneridae</taxon>
        <taxon>Pentapetalae</taxon>
        <taxon>asterids</taxon>
        <taxon>lamiids</taxon>
        <taxon>Lamiales</taxon>
        <taxon>Orobanchaceae</taxon>
        <taxon>Buchnereae</taxon>
        <taxon>Striga</taxon>
    </lineage>
</organism>
<dbReference type="EMBL" id="BKCP01007482">
    <property type="protein sequence ID" value="GER46231.1"/>
    <property type="molecule type" value="Genomic_DNA"/>
</dbReference>
<gene>
    <name evidence="1" type="ORF">STAS_23257</name>
</gene>
<reference evidence="2" key="1">
    <citation type="journal article" date="2019" name="Curr. Biol.">
        <title>Genome Sequence of Striga asiatica Provides Insight into the Evolution of Plant Parasitism.</title>
        <authorList>
            <person name="Yoshida S."/>
            <person name="Kim S."/>
            <person name="Wafula E.K."/>
            <person name="Tanskanen J."/>
            <person name="Kim Y.M."/>
            <person name="Honaas L."/>
            <person name="Yang Z."/>
            <person name="Spallek T."/>
            <person name="Conn C.E."/>
            <person name="Ichihashi Y."/>
            <person name="Cheong K."/>
            <person name="Cui S."/>
            <person name="Der J.P."/>
            <person name="Gundlach H."/>
            <person name="Jiao Y."/>
            <person name="Hori C."/>
            <person name="Ishida J.K."/>
            <person name="Kasahara H."/>
            <person name="Kiba T."/>
            <person name="Kim M.S."/>
            <person name="Koo N."/>
            <person name="Laohavisit A."/>
            <person name="Lee Y.H."/>
            <person name="Lumba S."/>
            <person name="McCourt P."/>
            <person name="Mortimer J.C."/>
            <person name="Mutuku J.M."/>
            <person name="Nomura T."/>
            <person name="Sasaki-Sekimoto Y."/>
            <person name="Seto Y."/>
            <person name="Wang Y."/>
            <person name="Wakatake T."/>
            <person name="Sakakibara H."/>
            <person name="Demura T."/>
            <person name="Yamaguchi S."/>
            <person name="Yoneyama K."/>
            <person name="Manabe R.I."/>
            <person name="Nelson D.C."/>
            <person name="Schulman A.H."/>
            <person name="Timko M.P."/>
            <person name="dePamphilis C.W."/>
            <person name="Choi D."/>
            <person name="Shirasu K."/>
        </authorList>
    </citation>
    <scope>NUCLEOTIDE SEQUENCE [LARGE SCALE GENOMIC DNA]</scope>
    <source>
        <strain evidence="2">cv. UVA1</strain>
    </source>
</reference>
<proteinExistence type="predicted"/>
<protein>
    <submittedName>
        <fullName evidence="1">Myb domain protein 55</fullName>
    </submittedName>
</protein>
<name>A0A5A7QQQ2_STRAF</name>